<dbReference type="Proteomes" id="UP000498980">
    <property type="component" value="Unassembled WGS sequence"/>
</dbReference>
<evidence type="ECO:0000313" key="3">
    <source>
        <dbReference type="EMBL" id="NYE41985.1"/>
    </source>
</evidence>
<dbReference type="EMBL" id="JACCCF010000001">
    <property type="protein sequence ID" value="NYE41985.1"/>
    <property type="molecule type" value="Genomic_DNA"/>
</dbReference>
<keyword evidence="4" id="KW-1185">Reference proteome</keyword>
<dbReference type="RefSeq" id="WP_173314250.1">
    <property type="nucleotide sequence ID" value="NZ_BAAAUE010000014.1"/>
</dbReference>
<feature type="region of interest" description="Disordered" evidence="1">
    <location>
        <begin position="110"/>
        <end position="130"/>
    </location>
</feature>
<proteinExistence type="predicted"/>
<gene>
    <name evidence="3" type="ORF">HEB29_002996</name>
    <name evidence="2" type="ORF">Sfulv_31700</name>
</gene>
<accession>A0A7J0C7C9</accession>
<dbReference type="EMBL" id="BLWC01000001">
    <property type="protein sequence ID" value="GFM98359.1"/>
    <property type="molecule type" value="Genomic_DNA"/>
</dbReference>
<reference evidence="2 4" key="1">
    <citation type="submission" date="2020-05" db="EMBL/GenBank/DDBJ databases">
        <title>Whole genome shotgun sequence of Streptomyces fulvorobeus NBRC 15897.</title>
        <authorList>
            <person name="Komaki H."/>
            <person name="Tamura T."/>
        </authorList>
    </citation>
    <scope>NUCLEOTIDE SEQUENCE [LARGE SCALE GENOMIC DNA]</scope>
    <source>
        <strain evidence="2 4">NBRC 15897</strain>
    </source>
</reference>
<protein>
    <submittedName>
        <fullName evidence="2">Uncharacterized protein</fullName>
    </submittedName>
</protein>
<feature type="compositionally biased region" description="Acidic residues" evidence="1">
    <location>
        <begin position="119"/>
        <end position="130"/>
    </location>
</feature>
<evidence type="ECO:0000313" key="5">
    <source>
        <dbReference type="Proteomes" id="UP000530403"/>
    </source>
</evidence>
<dbReference type="SUPFAM" id="SSF52540">
    <property type="entry name" value="P-loop containing nucleoside triphosphate hydrolases"/>
    <property type="match status" value="1"/>
</dbReference>
<dbReference type="Gene3D" id="3.40.50.300">
    <property type="entry name" value="P-loop containing nucleotide triphosphate hydrolases"/>
    <property type="match status" value="1"/>
</dbReference>
<evidence type="ECO:0000313" key="4">
    <source>
        <dbReference type="Proteomes" id="UP000498980"/>
    </source>
</evidence>
<evidence type="ECO:0000256" key="1">
    <source>
        <dbReference type="SAM" id="MobiDB-lite"/>
    </source>
</evidence>
<dbReference type="Proteomes" id="UP000530403">
    <property type="component" value="Unassembled WGS sequence"/>
</dbReference>
<evidence type="ECO:0000313" key="2">
    <source>
        <dbReference type="EMBL" id="GFM98359.1"/>
    </source>
</evidence>
<organism evidence="2 4">
    <name type="scientific">Streptomyces fulvorobeus</name>
    <dbReference type="NCBI Taxonomy" id="284028"/>
    <lineage>
        <taxon>Bacteria</taxon>
        <taxon>Bacillati</taxon>
        <taxon>Actinomycetota</taxon>
        <taxon>Actinomycetes</taxon>
        <taxon>Kitasatosporales</taxon>
        <taxon>Streptomycetaceae</taxon>
        <taxon>Streptomyces</taxon>
    </lineage>
</organism>
<dbReference type="AlphaFoldDB" id="A0A7J0C7C9"/>
<dbReference type="InterPro" id="IPR027417">
    <property type="entry name" value="P-loop_NTPase"/>
</dbReference>
<sequence>MSAQVWTRPDLSRQPHLKDLNDSLHELRLNAGLPSARGIRDRIGKDTQNFYIVNHQAILDVFQKPDLPQLARLDLIVRALSEIARHDEDATADRFDGLWKLAASEAVTQAHTGVPDDATAQDEDAEDDAPGDLSLEPLKALIINAAQSLWDDKDALRVFLGVVRRSEGFAKMADALEEHRPANATFYGVQSHEFSVANSSARSELVALHRILRTHRLKNRWSFTDMEHETRISAHRWIRWYTLDELPDREALIAFSNAARLQLEDRTMMLGLWNAARENLGWRARLEALPSSIGFDEAWEMRPSTASRLWVLAGVGGDPLAAHGPDLATGTVPAFTIAGPAGSGRSTALTTVARSLMAGGVRILLIAPRPSPLRALAGQGSVMGCIDRKDFERREVEEALDTATREDPVVIVMDDAEVLADSGASSVLRHLLLHGFDEGTALVAAGEEQALDQSLKWLSELTKAHRGLLLAPQVPTSGRLIGSASVRLSSVSDRSAPGRGWLHLGEGTLLAVAVPRSS</sequence>
<name>A0A7J0C7C9_9ACTN</name>
<comment type="caution">
    <text evidence="2">The sequence shown here is derived from an EMBL/GenBank/DDBJ whole genome shotgun (WGS) entry which is preliminary data.</text>
</comment>
<reference evidence="3 5" key="2">
    <citation type="submission" date="2020-07" db="EMBL/GenBank/DDBJ databases">
        <title>Sequencing the genomes of 1000 actinobacteria strains.</title>
        <authorList>
            <person name="Klenk H.-P."/>
        </authorList>
    </citation>
    <scope>NUCLEOTIDE SEQUENCE [LARGE SCALE GENOMIC DNA]</scope>
    <source>
        <strain evidence="3 5">DSM 41455</strain>
    </source>
</reference>